<feature type="non-terminal residue" evidence="2">
    <location>
        <position position="294"/>
    </location>
</feature>
<name>A0A6J4HAL7_9ACTN</name>
<proteinExistence type="predicted"/>
<dbReference type="EC" id="2.5.1.32" evidence="2"/>
<feature type="region of interest" description="Disordered" evidence="1">
    <location>
        <begin position="43"/>
        <end position="100"/>
    </location>
</feature>
<evidence type="ECO:0000313" key="2">
    <source>
        <dbReference type="EMBL" id="CAA9219315.1"/>
    </source>
</evidence>
<dbReference type="AlphaFoldDB" id="A0A6J4HAL7"/>
<sequence length="294" mass="30652">DGHLGRVVRGVSAAQQALRQHVLLVDLPAPPGQAAPRACPVRVLPLRRRHRGRPRPRSGDRARPGPAGLRRALLRRPRAGHLGRPRAQGGGAHGAGLRHRSGLLPSVPAVDGHGPVDRLVRDVGGPARLHGRFGGGHRRDDASDPRAAVAGLGAGAGPGARQRVPADQLPAGHRRGPRPGTGLRAPGRHPEVRRGVRLRRAPGDARPGGPAAVRDRAVPGALCRRRAGGRAAPPIVGALHRRGSSALLPHPRAHRGPGLRRLRRPRPGADPGEAGGGRPARPPPAGHREGCARV</sequence>
<protein>
    <submittedName>
        <fullName evidence="2">Phytoene synthase</fullName>
        <ecNumber evidence="2">2.5.1.32</ecNumber>
    </submittedName>
</protein>
<feature type="compositionally biased region" description="Basic residues" evidence="1">
    <location>
        <begin position="251"/>
        <end position="266"/>
    </location>
</feature>
<accession>A0A6J4HAL7</accession>
<evidence type="ECO:0000256" key="1">
    <source>
        <dbReference type="SAM" id="MobiDB-lite"/>
    </source>
</evidence>
<feature type="region of interest" description="Disordered" evidence="1">
    <location>
        <begin position="131"/>
        <end position="219"/>
    </location>
</feature>
<feature type="compositionally biased region" description="Basic residues" evidence="1">
    <location>
        <begin position="45"/>
        <end position="56"/>
    </location>
</feature>
<feature type="region of interest" description="Disordered" evidence="1">
    <location>
        <begin position="241"/>
        <end position="294"/>
    </location>
</feature>
<feature type="compositionally biased region" description="Basic residues" evidence="1">
    <location>
        <begin position="72"/>
        <end position="84"/>
    </location>
</feature>
<reference evidence="2" key="1">
    <citation type="submission" date="2020-02" db="EMBL/GenBank/DDBJ databases">
        <authorList>
            <person name="Meier V. D."/>
        </authorList>
    </citation>
    <scope>NUCLEOTIDE SEQUENCE</scope>
    <source>
        <strain evidence="2">AVDCRST_MAG50</strain>
    </source>
</reference>
<dbReference type="EMBL" id="CADCTF010000021">
    <property type="protein sequence ID" value="CAA9219315.1"/>
    <property type="molecule type" value="Genomic_DNA"/>
</dbReference>
<gene>
    <name evidence="2" type="ORF">AVDCRST_MAG50-563</name>
</gene>
<organism evidence="2">
    <name type="scientific">uncultured Acidimicrobiales bacterium</name>
    <dbReference type="NCBI Taxonomy" id="310071"/>
    <lineage>
        <taxon>Bacteria</taxon>
        <taxon>Bacillati</taxon>
        <taxon>Actinomycetota</taxon>
        <taxon>Acidimicrobiia</taxon>
        <taxon>Acidimicrobiales</taxon>
        <taxon>environmental samples</taxon>
    </lineage>
</organism>
<dbReference type="GO" id="GO:0016740">
    <property type="term" value="F:transferase activity"/>
    <property type="evidence" value="ECO:0007669"/>
    <property type="project" value="UniProtKB-KW"/>
</dbReference>
<keyword evidence="2" id="KW-0808">Transferase</keyword>
<feature type="non-terminal residue" evidence="2">
    <location>
        <position position="1"/>
    </location>
</feature>